<comment type="caution">
    <text evidence="2">The sequence shown here is derived from an EMBL/GenBank/DDBJ whole genome shotgun (WGS) entry which is preliminary data.</text>
</comment>
<accession>A0A9P6U5N1</accession>
<name>A0A9P6U5N1_9FUNG</name>
<reference evidence="2" key="1">
    <citation type="journal article" date="2020" name="Fungal Divers.">
        <title>Resolving the Mortierellaceae phylogeny through synthesis of multi-gene phylogenetics and phylogenomics.</title>
        <authorList>
            <person name="Vandepol N."/>
            <person name="Liber J."/>
            <person name="Desiro A."/>
            <person name="Na H."/>
            <person name="Kennedy M."/>
            <person name="Barry K."/>
            <person name="Grigoriev I.V."/>
            <person name="Miller A.N."/>
            <person name="O'Donnell K."/>
            <person name="Stajich J.E."/>
            <person name="Bonito G."/>
        </authorList>
    </citation>
    <scope>NUCLEOTIDE SEQUENCE</scope>
    <source>
        <strain evidence="2">BC1065</strain>
    </source>
</reference>
<evidence type="ECO:0000313" key="2">
    <source>
        <dbReference type="EMBL" id="KAG0260768.1"/>
    </source>
</evidence>
<organism evidence="2 3">
    <name type="scientific">Actinomortierella ambigua</name>
    <dbReference type="NCBI Taxonomy" id="1343610"/>
    <lineage>
        <taxon>Eukaryota</taxon>
        <taxon>Fungi</taxon>
        <taxon>Fungi incertae sedis</taxon>
        <taxon>Mucoromycota</taxon>
        <taxon>Mortierellomycotina</taxon>
        <taxon>Mortierellomycetes</taxon>
        <taxon>Mortierellales</taxon>
        <taxon>Mortierellaceae</taxon>
        <taxon>Actinomortierella</taxon>
    </lineage>
</organism>
<evidence type="ECO:0000313" key="3">
    <source>
        <dbReference type="Proteomes" id="UP000807716"/>
    </source>
</evidence>
<feature type="region of interest" description="Disordered" evidence="1">
    <location>
        <begin position="49"/>
        <end position="96"/>
    </location>
</feature>
<proteinExistence type="predicted"/>
<feature type="compositionally biased region" description="Polar residues" evidence="1">
    <location>
        <begin position="75"/>
        <end position="86"/>
    </location>
</feature>
<gene>
    <name evidence="2" type="ORF">DFQ27_003339</name>
</gene>
<sequence length="96" mass="9848">MSSIAHVLRSAPSRTRHFTSLQLLTSPKTAFNPEHHPIVLQQLVESLNPQSGTSSVPVHPSAAATGSTITAAPSMHNQVGNASVSPSAAAGATKTN</sequence>
<dbReference type="Proteomes" id="UP000807716">
    <property type="component" value="Unassembled WGS sequence"/>
</dbReference>
<keyword evidence="3" id="KW-1185">Reference proteome</keyword>
<evidence type="ECO:0000256" key="1">
    <source>
        <dbReference type="SAM" id="MobiDB-lite"/>
    </source>
</evidence>
<feature type="compositionally biased region" description="Low complexity" evidence="1">
    <location>
        <begin position="61"/>
        <end position="74"/>
    </location>
</feature>
<dbReference type="EMBL" id="JAAAJB010000238">
    <property type="protein sequence ID" value="KAG0260768.1"/>
    <property type="molecule type" value="Genomic_DNA"/>
</dbReference>
<protein>
    <submittedName>
        <fullName evidence="2">Uncharacterized protein</fullName>
    </submittedName>
</protein>
<dbReference type="AlphaFoldDB" id="A0A9P6U5N1"/>
<dbReference type="OrthoDB" id="2423459at2759"/>